<evidence type="ECO:0000256" key="13">
    <source>
        <dbReference type="ARBA" id="ARBA00023136"/>
    </source>
</evidence>
<keyword evidence="10 19" id="KW-0418">Kinase</keyword>
<dbReference type="PANTHER" id="PTHR32309:SF13">
    <property type="entry name" value="FERRIC ENTEROBACTIN TRANSPORT PROTEIN FEPE"/>
    <property type="match status" value="1"/>
</dbReference>
<keyword evidence="5" id="KW-1003">Cell membrane</keyword>
<dbReference type="Pfam" id="PF02706">
    <property type="entry name" value="Wzz"/>
    <property type="match status" value="1"/>
</dbReference>
<dbReference type="AlphaFoldDB" id="A0AB33ILT2"/>
<proteinExistence type="inferred from homology"/>
<comment type="similarity">
    <text evidence="2">Belongs to the CpsD/CapB family.</text>
</comment>
<comment type="subcellular location">
    <subcellularLocation>
        <location evidence="1">Cell inner membrane</location>
        <topology evidence="1">Multi-pass membrane protein</topology>
    </subcellularLocation>
</comment>
<dbReference type="InterPro" id="IPR025669">
    <property type="entry name" value="AAA_dom"/>
</dbReference>
<evidence type="ECO:0000256" key="7">
    <source>
        <dbReference type="ARBA" id="ARBA00022679"/>
    </source>
</evidence>
<feature type="transmembrane region" description="Helical" evidence="16">
    <location>
        <begin position="520"/>
        <end position="542"/>
    </location>
</feature>
<comment type="catalytic activity">
    <reaction evidence="15">
        <text>L-tyrosyl-[protein] + ATP = O-phospho-L-tyrosyl-[protein] + ADP + H(+)</text>
        <dbReference type="Rhea" id="RHEA:10596"/>
        <dbReference type="Rhea" id="RHEA-COMP:10136"/>
        <dbReference type="Rhea" id="RHEA-COMP:20101"/>
        <dbReference type="ChEBI" id="CHEBI:15378"/>
        <dbReference type="ChEBI" id="CHEBI:30616"/>
        <dbReference type="ChEBI" id="CHEBI:46858"/>
        <dbReference type="ChEBI" id="CHEBI:61978"/>
        <dbReference type="ChEBI" id="CHEBI:456216"/>
        <dbReference type="EC" id="2.7.10.2"/>
    </reaction>
</comment>
<keyword evidence="13 16" id="KW-0472">Membrane</keyword>
<dbReference type="EC" id="2.7.10.2" evidence="4"/>
<evidence type="ECO:0000256" key="10">
    <source>
        <dbReference type="ARBA" id="ARBA00022777"/>
    </source>
</evidence>
<evidence type="ECO:0000256" key="6">
    <source>
        <dbReference type="ARBA" id="ARBA00022519"/>
    </source>
</evidence>
<dbReference type="NCBIfam" id="TIGR01007">
    <property type="entry name" value="eps_fam"/>
    <property type="match status" value="1"/>
</dbReference>
<keyword evidence="12 16" id="KW-1133">Transmembrane helix</keyword>
<evidence type="ECO:0000256" key="8">
    <source>
        <dbReference type="ARBA" id="ARBA00022692"/>
    </source>
</evidence>
<dbReference type="InterPro" id="IPR027417">
    <property type="entry name" value="P-loop_NTPase"/>
</dbReference>
<sequence length="850" mass="95536">MEEKKNVVPENAQVQEQEEQSSFDFLALYTTLVLNWKWFLVSLVICIGCALVYLRYATPVYQSQTKLLIKDDNNGRRGGGNSLQNMTYLGMMSNSAGIDNEMEILSSHSIAERAVKILKLYTTYYSIGKVKDNLLYKNQPVNVDMDDKYLDKLVYPIKLELEQIPSGGYHITGEYFAVYKDEVVEGPISIDETLKVLPAKISTKVGILRFEKNSAYVENPKRKITVSKAVVESPKVLAERYVKRLSVSQTSKMTTIAQLVLNDELPERGRDYLNKLIDCYNLQANEDKNEIAVRTEEFINSRLEKINTELGSTEGALESYKRNNNMVELKLNATQSVANQDQFSQKLVEANTQVALLNELNATLHEPGNKYQPLPSNVGLKDESTTALIQKYNEIVLERNRLLRSASETSPTVTPLTAQLDDLLLSIQKAMSQARRNMQLQRDAVASEFRRYSGAVGASPEQERMLTQIGRQQEVKSGLYLMLLQKREENSISLAATADKGKMIDAPETIGKISPKNAMILLVALILAFGIPALILIVMQFFKYRIEGHQDVVRLTRLPILGDIPVSSDTIKTRGDVVVHENKNNLMEEVFRSMRTNLQFMLHEGQKVIIFTSTTSGEGKTFTAANLAVSFSLLGKKVVLVGLDIRKPRLAELFEIDDHHHGITNILVKEEPTKEMIDAQILRSGVHDNLDLLMAGPIPPNPAELLARESLDKVVHLLKDMYDYVLIDTAPIGLVTDTLQISRVGDATVYMCRADYTAKESFGLINSLHNEKKMPNMCIAINGIDMSKRKYGYYYGYGKYAKYGKYARYGNGKYGSYGSYGQYGTYGSYGSYGNYSNSHYGNKNDSSIKR</sequence>
<dbReference type="InterPro" id="IPR003856">
    <property type="entry name" value="LPS_length_determ_N"/>
</dbReference>
<evidence type="ECO:0000256" key="14">
    <source>
        <dbReference type="ARBA" id="ARBA00023137"/>
    </source>
</evidence>
<evidence type="ECO:0000256" key="15">
    <source>
        <dbReference type="ARBA" id="ARBA00051245"/>
    </source>
</evidence>
<organism evidence="19">
    <name type="scientific">Prevotella sp. GTC17253</name>
    <dbReference type="NCBI Taxonomy" id="3236793"/>
    <lineage>
        <taxon>Bacteria</taxon>
        <taxon>Pseudomonadati</taxon>
        <taxon>Bacteroidota</taxon>
        <taxon>Bacteroidia</taxon>
        <taxon>Bacteroidales</taxon>
        <taxon>Prevotellaceae</taxon>
        <taxon>Prevotella</taxon>
    </lineage>
</organism>
<dbReference type="Gene3D" id="3.40.50.300">
    <property type="entry name" value="P-loop containing nucleotide triphosphate hydrolases"/>
    <property type="match status" value="1"/>
</dbReference>
<protein>
    <recommendedName>
        <fullName evidence="4">non-specific protein-tyrosine kinase</fullName>
        <ecNumber evidence="4">2.7.10.2</ecNumber>
    </recommendedName>
</protein>
<feature type="domain" description="Polysaccharide chain length determinant N-terminal" evidence="17">
    <location>
        <begin position="22"/>
        <end position="116"/>
    </location>
</feature>
<evidence type="ECO:0000313" key="19">
    <source>
        <dbReference type="EMBL" id="BFO70366.1"/>
    </source>
</evidence>
<keyword evidence="9" id="KW-0547">Nucleotide-binding</keyword>
<dbReference type="GO" id="GO:0004715">
    <property type="term" value="F:non-membrane spanning protein tyrosine kinase activity"/>
    <property type="evidence" value="ECO:0007669"/>
    <property type="project" value="UniProtKB-EC"/>
</dbReference>
<keyword evidence="14" id="KW-0829">Tyrosine-protein kinase</keyword>
<evidence type="ECO:0000256" key="16">
    <source>
        <dbReference type="SAM" id="Phobius"/>
    </source>
</evidence>
<accession>A0AB33ILT2</accession>
<evidence type="ECO:0000256" key="9">
    <source>
        <dbReference type="ARBA" id="ARBA00022741"/>
    </source>
</evidence>
<dbReference type="InterPro" id="IPR005702">
    <property type="entry name" value="Wzc-like_C"/>
</dbReference>
<dbReference type="GO" id="GO:0005886">
    <property type="term" value="C:plasma membrane"/>
    <property type="evidence" value="ECO:0007669"/>
    <property type="project" value="UniProtKB-SubCell"/>
</dbReference>
<dbReference type="GO" id="GO:0005524">
    <property type="term" value="F:ATP binding"/>
    <property type="evidence" value="ECO:0007669"/>
    <property type="project" value="UniProtKB-KW"/>
</dbReference>
<evidence type="ECO:0000256" key="12">
    <source>
        <dbReference type="ARBA" id="ARBA00022989"/>
    </source>
</evidence>
<dbReference type="FunFam" id="3.40.50.300:FF:000527">
    <property type="entry name" value="Tyrosine-protein kinase etk"/>
    <property type="match status" value="1"/>
</dbReference>
<keyword evidence="6" id="KW-0997">Cell inner membrane</keyword>
<gene>
    <name evidence="19" type="ORF">GTC17253_03320</name>
</gene>
<keyword evidence="8 16" id="KW-0812">Transmembrane</keyword>
<name>A0AB33ILT2_9BACT</name>
<evidence type="ECO:0000256" key="5">
    <source>
        <dbReference type="ARBA" id="ARBA00022475"/>
    </source>
</evidence>
<evidence type="ECO:0000259" key="18">
    <source>
        <dbReference type="Pfam" id="PF13614"/>
    </source>
</evidence>
<evidence type="ECO:0000256" key="2">
    <source>
        <dbReference type="ARBA" id="ARBA00007316"/>
    </source>
</evidence>
<dbReference type="InterPro" id="IPR050445">
    <property type="entry name" value="Bact_polysacc_biosynth/exp"/>
</dbReference>
<feature type="transmembrane region" description="Helical" evidence="16">
    <location>
        <begin position="38"/>
        <end position="56"/>
    </location>
</feature>
<dbReference type="PANTHER" id="PTHR32309">
    <property type="entry name" value="TYROSINE-PROTEIN KINASE"/>
    <property type="match status" value="1"/>
</dbReference>
<evidence type="ECO:0000259" key="17">
    <source>
        <dbReference type="Pfam" id="PF02706"/>
    </source>
</evidence>
<evidence type="ECO:0000256" key="4">
    <source>
        <dbReference type="ARBA" id="ARBA00011903"/>
    </source>
</evidence>
<dbReference type="Pfam" id="PF13614">
    <property type="entry name" value="AAA_31"/>
    <property type="match status" value="1"/>
</dbReference>
<dbReference type="CDD" id="cd05387">
    <property type="entry name" value="BY-kinase"/>
    <property type="match status" value="1"/>
</dbReference>
<keyword evidence="11" id="KW-0067">ATP-binding</keyword>
<keyword evidence="7" id="KW-0808">Transferase</keyword>
<comment type="similarity">
    <text evidence="3">Belongs to the etk/wzc family.</text>
</comment>
<feature type="domain" description="AAA" evidence="18">
    <location>
        <begin position="607"/>
        <end position="734"/>
    </location>
</feature>
<evidence type="ECO:0000256" key="11">
    <source>
        <dbReference type="ARBA" id="ARBA00022840"/>
    </source>
</evidence>
<dbReference type="EMBL" id="AP035785">
    <property type="protein sequence ID" value="BFO70366.1"/>
    <property type="molecule type" value="Genomic_DNA"/>
</dbReference>
<reference evidence="19" key="1">
    <citation type="submission" date="2024-07" db="EMBL/GenBank/DDBJ databases">
        <title>Complete genome sequence of Prevotella sp. YM-2024 GTC17253.</title>
        <authorList>
            <person name="Hayashi M."/>
            <person name="Muto Y."/>
            <person name="Tanaka K."/>
            <person name="Niwa H."/>
        </authorList>
    </citation>
    <scope>NUCLEOTIDE SEQUENCE</scope>
    <source>
        <strain evidence="19">GTC17253</strain>
    </source>
</reference>
<dbReference type="SUPFAM" id="SSF52540">
    <property type="entry name" value="P-loop containing nucleoside triphosphate hydrolases"/>
    <property type="match status" value="1"/>
</dbReference>
<evidence type="ECO:0000256" key="3">
    <source>
        <dbReference type="ARBA" id="ARBA00008883"/>
    </source>
</evidence>
<evidence type="ECO:0000256" key="1">
    <source>
        <dbReference type="ARBA" id="ARBA00004429"/>
    </source>
</evidence>
<dbReference type="GO" id="GO:0042802">
    <property type="term" value="F:identical protein binding"/>
    <property type="evidence" value="ECO:0007669"/>
    <property type="project" value="UniProtKB-ARBA"/>
</dbReference>